<evidence type="ECO:0000256" key="1">
    <source>
        <dbReference type="SAM" id="MobiDB-lite"/>
    </source>
</evidence>
<feature type="region of interest" description="Disordered" evidence="1">
    <location>
        <begin position="1143"/>
        <end position="1172"/>
    </location>
</feature>
<feature type="region of interest" description="Disordered" evidence="1">
    <location>
        <begin position="947"/>
        <end position="1128"/>
    </location>
</feature>
<accession>A0ABT5E2U8</accession>
<dbReference type="Gene3D" id="1.25.10.10">
    <property type="entry name" value="Leucine-rich Repeat Variant"/>
    <property type="match status" value="1"/>
</dbReference>
<feature type="compositionally biased region" description="Low complexity" evidence="1">
    <location>
        <begin position="477"/>
        <end position="495"/>
    </location>
</feature>
<evidence type="ECO:0008006" key="4">
    <source>
        <dbReference type="Google" id="ProtNLM"/>
    </source>
</evidence>
<feature type="compositionally biased region" description="Polar residues" evidence="1">
    <location>
        <begin position="562"/>
        <end position="584"/>
    </location>
</feature>
<protein>
    <recommendedName>
        <fullName evidence="4">Type II secretion system protein GspE N-terminal domain-containing protein</fullName>
    </recommendedName>
</protein>
<feature type="compositionally biased region" description="Acidic residues" evidence="1">
    <location>
        <begin position="1078"/>
        <end position="1097"/>
    </location>
</feature>
<dbReference type="SUPFAM" id="SSF48371">
    <property type="entry name" value="ARM repeat"/>
    <property type="match status" value="1"/>
</dbReference>
<feature type="compositionally biased region" description="Low complexity" evidence="1">
    <location>
        <begin position="287"/>
        <end position="326"/>
    </location>
</feature>
<reference evidence="2 3" key="1">
    <citation type="submission" date="2022-11" db="EMBL/GenBank/DDBJ databases">
        <title>Minimal conservation of predation-associated metabolite biosynthetic gene clusters underscores biosynthetic potential of Myxococcota including descriptions for ten novel species: Archangium lansinium sp. nov., Myxococcus landrumus sp. nov., Nannocystis bai.</title>
        <authorList>
            <person name="Ahearne A."/>
            <person name="Stevens C."/>
            <person name="Dowd S."/>
        </authorList>
    </citation>
    <scope>NUCLEOTIDE SEQUENCE [LARGE SCALE GENOMIC DNA]</scope>
    <source>
        <strain evidence="2 3">BB15-2</strain>
    </source>
</reference>
<dbReference type="EMBL" id="JAQNDL010000002">
    <property type="protein sequence ID" value="MDC0719283.1"/>
    <property type="molecule type" value="Genomic_DNA"/>
</dbReference>
<feature type="region of interest" description="Disordered" evidence="1">
    <location>
        <begin position="1197"/>
        <end position="1250"/>
    </location>
</feature>
<feature type="compositionally biased region" description="Low complexity" evidence="1">
    <location>
        <begin position="684"/>
        <end position="738"/>
    </location>
</feature>
<feature type="compositionally biased region" description="Basic and acidic residues" evidence="1">
    <location>
        <begin position="1098"/>
        <end position="1107"/>
    </location>
</feature>
<evidence type="ECO:0000313" key="3">
    <source>
        <dbReference type="Proteomes" id="UP001221686"/>
    </source>
</evidence>
<feature type="compositionally biased region" description="Basic and acidic residues" evidence="1">
    <location>
        <begin position="645"/>
        <end position="657"/>
    </location>
</feature>
<feature type="compositionally biased region" description="Low complexity" evidence="1">
    <location>
        <begin position="1426"/>
        <end position="1445"/>
    </location>
</feature>
<keyword evidence="3" id="KW-1185">Reference proteome</keyword>
<dbReference type="InterPro" id="IPR016024">
    <property type="entry name" value="ARM-type_fold"/>
</dbReference>
<dbReference type="InterPro" id="IPR037257">
    <property type="entry name" value="T2SS_E_N_sf"/>
</dbReference>
<feature type="compositionally biased region" description="Low complexity" evidence="1">
    <location>
        <begin position="361"/>
        <end position="372"/>
    </location>
</feature>
<dbReference type="RefSeq" id="WP_272087794.1">
    <property type="nucleotide sequence ID" value="NZ_JAQNDL010000002.1"/>
</dbReference>
<feature type="compositionally biased region" description="Low complexity" evidence="1">
    <location>
        <begin position="527"/>
        <end position="537"/>
    </location>
</feature>
<proteinExistence type="predicted"/>
<feature type="compositionally biased region" description="Low complexity" evidence="1">
    <location>
        <begin position="407"/>
        <end position="428"/>
    </location>
</feature>
<organism evidence="2 3">
    <name type="scientific">Nannocystis bainbridge</name>
    <dbReference type="NCBI Taxonomy" id="2995303"/>
    <lineage>
        <taxon>Bacteria</taxon>
        <taxon>Pseudomonadati</taxon>
        <taxon>Myxococcota</taxon>
        <taxon>Polyangia</taxon>
        <taxon>Nannocystales</taxon>
        <taxon>Nannocystaceae</taxon>
        <taxon>Nannocystis</taxon>
    </lineage>
</organism>
<sequence length="1739" mass="179555">MSLLLRHLEANGPLSRADLEAATRRQQQAGGSLDTAILELGLMTPVQLDHLLQSACGLPGAPVRLLERGPARPWEHVPRDLVDIGWAMPLVQEDGRLIVAVHPDLPDAKLGQLYRMVRGFYPVVAPECCLAKIAAERTGSILAPRYALILLDYLEAMRTSSLTISLVPTHGPASELTSAHVLEDRQAERGDAAAAKPAGVESPGSSVRSVADAPTAGEPVPADSSTGAGAATPDLSTSDERPVSSDMAEDEVAPGEIGGSDDASATDESANASGARDAHEATAPVLADSPADASAQSPVLADSPAEASPEAPVLADSPADASPEAPVLADNPADTSAGATPELRAADAPVPADRPRDAADARALGATQDAAAPLTEARGTDVPVPADRQNAGPRPAAMSGPTTAARASGLAGSPATSGSATAASPRPADAGSLRGAGNGATARDESLAPVPEDISVDSSRPAAEGSTARVDLPQPVPATSPSAAGEPSGSAPASPDRSSDLAAAVPEDRPAATIPDARPANKGEPSALTEAFAADAARASRHAQQPGLEDSLTDDPAPTPAASRQTAAYDSAPETDSASITANPAPQPSPTRPSSFDPVPVAPDAPLVPPRGFDDGGGSFAGMAIAPDTPLIILPPAPTTRPTPRARDSSGLADRRTLVGIPVGAATTPPDNLAPGANDSATRPSEAAPPVSSTSSPAPASSASPVSSTSSTALEEAPPVASASSPAPAGSALPVSSARSNEPADAAPVPSTSASEAAVVGADEALIESSTKKPPALPQAMVMTLAQRLDAARAALATARERDRITEALVKAASLVAPRVALFGVKREGLRVLAAPGSALRLSEGLVIPLPEGGLLDRAVSGQGPLHLLIEPSLSFAVGQPLGIPCIFEPVLAGGRTVLMLYVDRAGVAFDPRERTVLRELCDTARQSLEALLRLLGWVVPGGTVGAGAADRARPSVRPHPIVSEDEADAPAAVPPVPEDIPEPEPEPAVAAAAPETPDEPPPSPARLTDEPGFGDSSSAASRSRGRSSGSSSSSSSSRGRGIITLKNPIRRDDPSTVTPLPVRAESSAVVRAQPSADEPEPSADEQDYEDLTDDHEADSPPPRRDGPGLGLAPVPVPLGPENGPDSPLVARFAAMFTRPPVPTVTIDLTDRPGTFGHGRSDTSGPPAAARADMPGWIATAEPSGIEDPLPVASALRSAADARVDHDPASTLPGAPRVMLDETARGGLPDPEFDDWPRAASDTPTILDLSPPLTHAPLLVESLAAPDAKTVLDIPPLVEPGASGPLIPNLVAPPGTPGAVRRRRPAEPSAEEPVLVIPKTLRRSSGLTATPHPMARRSGPDELEGGPTLSMPTTLIGPRSGRRRAKHEPRPEASSDVLTMPRLVREADDVPAASSSTSGHVPEDMSSETGPEGHVAEDTPRDDATEAAATASAAAAPPTDAAPADRPAEAGPTTALDEREIDAVLEAFLQNPAEWTSVSRLRALDERGLARLAARFPGPIDLANATTFPPPSAHGPLLRACVELGHAVSPHVLALFASVRPQIRFYAAFLFQELRDPRCLRPLAELAFDPDPDVRLIATRVLESYSRVPDFAAVAAEIRGDLESEDHDRQLLAVEAAGTLRDTLAVPRLIDLLAVRDKHVREAALEALCSITAKHHGYRAQRWRAWYAEHGQEPRIEWVIDGLRHRDEAVRRWAADELARITGQRIPFPAEGDRRSRDLALRAWQAWWDSNREDFTTGP</sequence>
<dbReference type="Proteomes" id="UP001221686">
    <property type="component" value="Unassembled WGS sequence"/>
</dbReference>
<feature type="compositionally biased region" description="Low complexity" evidence="1">
    <location>
        <begin position="1017"/>
        <end position="1042"/>
    </location>
</feature>
<dbReference type="SUPFAM" id="SSF160246">
    <property type="entry name" value="EspE N-terminal domain-like"/>
    <property type="match status" value="1"/>
</dbReference>
<dbReference type="InterPro" id="IPR011989">
    <property type="entry name" value="ARM-like"/>
</dbReference>
<feature type="region of interest" description="Disordered" evidence="1">
    <location>
        <begin position="1280"/>
        <end position="1452"/>
    </location>
</feature>
<feature type="region of interest" description="Disordered" evidence="1">
    <location>
        <begin position="188"/>
        <end position="752"/>
    </location>
</feature>
<feature type="compositionally biased region" description="Pro residues" evidence="1">
    <location>
        <begin position="600"/>
        <end position="609"/>
    </location>
</feature>
<evidence type="ECO:0000313" key="2">
    <source>
        <dbReference type="EMBL" id="MDC0719283.1"/>
    </source>
</evidence>
<feature type="compositionally biased region" description="Basic and acidic residues" evidence="1">
    <location>
        <begin position="1414"/>
        <end position="1424"/>
    </location>
</feature>
<gene>
    <name evidence="2" type="ORF">POL25_20430</name>
</gene>
<name>A0ABT5E2U8_9BACT</name>
<comment type="caution">
    <text evidence="2">The sequence shown here is derived from an EMBL/GenBank/DDBJ whole genome shotgun (WGS) entry which is preliminary data.</text>
</comment>